<evidence type="ECO:0000313" key="7">
    <source>
        <dbReference type="Proteomes" id="UP000316598"/>
    </source>
</evidence>
<comment type="caution">
    <text evidence="6">The sequence shown here is derived from an EMBL/GenBank/DDBJ whole genome shotgun (WGS) entry which is preliminary data.</text>
</comment>
<evidence type="ECO:0000256" key="2">
    <source>
        <dbReference type="ARBA" id="ARBA00022692"/>
    </source>
</evidence>
<gene>
    <name evidence="6" type="ORF">Pla22_05710</name>
</gene>
<feature type="transmembrane region" description="Helical" evidence="5">
    <location>
        <begin position="121"/>
        <end position="143"/>
    </location>
</feature>
<feature type="transmembrane region" description="Helical" evidence="5">
    <location>
        <begin position="94"/>
        <end position="114"/>
    </location>
</feature>
<dbReference type="OrthoDB" id="9806785at2"/>
<dbReference type="InterPro" id="IPR038770">
    <property type="entry name" value="Na+/solute_symporter_sf"/>
</dbReference>
<dbReference type="InterPro" id="IPR002657">
    <property type="entry name" value="BilAc:Na_symport/Acr3"/>
</dbReference>
<sequence length="312" mass="33355">MFRSLLFWLLVSSGIGYWLTPELIGFEVFDSSPWLIWTLIVITMYSLGLLARRDELAPLREKPWWVVLGTLTQMIVMPAAVFAMTKIVTMDPEIAAGVILVGCVPGAMASNVLTHTAGGSVAYSVSLTAVATLLSPVSVPFVLWCVADLRSEISLWSSSLLLAGLVVMPTVLGYATSHGMPRWRAAADVWCPRIASVALLWIIAAVVAGNRDKLGGIGVVVFFVLLIVNLIGYAAGYGVGAMSRLPESFRRALTLEVGMQNAGLGTGLAVSMFGSQTSATIPTAAYTFGCMLTGSILASVWKFFDTKRGCVH</sequence>
<comment type="subcellular location">
    <subcellularLocation>
        <location evidence="1">Membrane</location>
        <topology evidence="1">Multi-pass membrane protein</topology>
    </subcellularLocation>
</comment>
<dbReference type="GO" id="GO:0016020">
    <property type="term" value="C:membrane"/>
    <property type="evidence" value="ECO:0007669"/>
    <property type="project" value="UniProtKB-SubCell"/>
</dbReference>
<feature type="transmembrane region" description="Helical" evidence="5">
    <location>
        <begin position="63"/>
        <end position="88"/>
    </location>
</feature>
<proteinExistence type="predicted"/>
<keyword evidence="2 5" id="KW-0812">Transmembrane</keyword>
<feature type="transmembrane region" description="Helical" evidence="5">
    <location>
        <begin position="285"/>
        <end position="304"/>
    </location>
</feature>
<keyword evidence="4 5" id="KW-0472">Membrane</keyword>
<keyword evidence="3 5" id="KW-1133">Transmembrane helix</keyword>
<evidence type="ECO:0000256" key="3">
    <source>
        <dbReference type="ARBA" id="ARBA00022989"/>
    </source>
</evidence>
<dbReference type="PANTHER" id="PTHR10361:SF28">
    <property type="entry name" value="P3 PROTEIN-RELATED"/>
    <property type="match status" value="1"/>
</dbReference>
<evidence type="ECO:0000256" key="4">
    <source>
        <dbReference type="ARBA" id="ARBA00023136"/>
    </source>
</evidence>
<feature type="transmembrane region" description="Helical" evidence="5">
    <location>
        <begin position="32"/>
        <end position="51"/>
    </location>
</feature>
<dbReference type="Proteomes" id="UP000316598">
    <property type="component" value="Unassembled WGS sequence"/>
</dbReference>
<dbReference type="RefSeq" id="WP_146513237.1">
    <property type="nucleotide sequence ID" value="NZ_SJPI01000001.1"/>
</dbReference>
<feature type="transmembrane region" description="Helical" evidence="5">
    <location>
        <begin position="252"/>
        <end position="273"/>
    </location>
</feature>
<feature type="transmembrane region" description="Helical" evidence="5">
    <location>
        <begin position="214"/>
        <end position="240"/>
    </location>
</feature>
<evidence type="ECO:0000313" key="6">
    <source>
        <dbReference type="EMBL" id="TWT52943.1"/>
    </source>
</evidence>
<dbReference type="Gene3D" id="1.20.1530.20">
    <property type="match status" value="1"/>
</dbReference>
<dbReference type="PANTHER" id="PTHR10361">
    <property type="entry name" value="SODIUM-BILE ACID COTRANSPORTER"/>
    <property type="match status" value="1"/>
</dbReference>
<keyword evidence="7" id="KW-1185">Reference proteome</keyword>
<reference evidence="6 7" key="1">
    <citation type="submission" date="2019-02" db="EMBL/GenBank/DDBJ databases">
        <title>Deep-cultivation of Planctomycetes and their phenomic and genomic characterization uncovers novel biology.</title>
        <authorList>
            <person name="Wiegand S."/>
            <person name="Jogler M."/>
            <person name="Boedeker C."/>
            <person name="Pinto D."/>
            <person name="Vollmers J."/>
            <person name="Rivas-Marin E."/>
            <person name="Kohn T."/>
            <person name="Peeters S.H."/>
            <person name="Heuer A."/>
            <person name="Rast P."/>
            <person name="Oberbeckmann S."/>
            <person name="Bunk B."/>
            <person name="Jeske O."/>
            <person name="Meyerdierks A."/>
            <person name="Storesund J.E."/>
            <person name="Kallscheuer N."/>
            <person name="Luecker S."/>
            <person name="Lage O.M."/>
            <person name="Pohl T."/>
            <person name="Merkel B.J."/>
            <person name="Hornburger P."/>
            <person name="Mueller R.-W."/>
            <person name="Bruemmer F."/>
            <person name="Labrenz M."/>
            <person name="Spormann A.M."/>
            <person name="Op Den Camp H."/>
            <person name="Overmann J."/>
            <person name="Amann R."/>
            <person name="Jetten M.S.M."/>
            <person name="Mascher T."/>
            <person name="Medema M.H."/>
            <person name="Devos D.P."/>
            <person name="Kaster A.-K."/>
            <person name="Ovreas L."/>
            <person name="Rohde M."/>
            <person name="Galperin M.Y."/>
            <person name="Jogler C."/>
        </authorList>
    </citation>
    <scope>NUCLEOTIDE SEQUENCE [LARGE SCALE GENOMIC DNA]</scope>
    <source>
        <strain evidence="6 7">Pla22</strain>
    </source>
</reference>
<accession>A0A5C5WS75</accession>
<dbReference type="EMBL" id="SJPI01000001">
    <property type="protein sequence ID" value="TWT52943.1"/>
    <property type="molecule type" value="Genomic_DNA"/>
</dbReference>
<feature type="transmembrane region" description="Helical" evidence="5">
    <location>
        <begin position="187"/>
        <end position="208"/>
    </location>
</feature>
<dbReference type="InterPro" id="IPR004710">
    <property type="entry name" value="Bilac:Na_transpt"/>
</dbReference>
<evidence type="ECO:0000256" key="1">
    <source>
        <dbReference type="ARBA" id="ARBA00004141"/>
    </source>
</evidence>
<feature type="transmembrane region" description="Helical" evidence="5">
    <location>
        <begin position="155"/>
        <end position="175"/>
    </location>
</feature>
<dbReference type="Pfam" id="PF01758">
    <property type="entry name" value="SBF"/>
    <property type="match status" value="1"/>
</dbReference>
<organism evidence="6 7">
    <name type="scientific">Rubripirellula amarantea</name>
    <dbReference type="NCBI Taxonomy" id="2527999"/>
    <lineage>
        <taxon>Bacteria</taxon>
        <taxon>Pseudomonadati</taxon>
        <taxon>Planctomycetota</taxon>
        <taxon>Planctomycetia</taxon>
        <taxon>Pirellulales</taxon>
        <taxon>Pirellulaceae</taxon>
        <taxon>Rubripirellula</taxon>
    </lineage>
</organism>
<dbReference type="AlphaFoldDB" id="A0A5C5WS75"/>
<evidence type="ECO:0000256" key="5">
    <source>
        <dbReference type="SAM" id="Phobius"/>
    </source>
</evidence>
<name>A0A5C5WS75_9BACT</name>
<protein>
    <submittedName>
        <fullName evidence="6">Sodium Bile acid symporter family protein</fullName>
    </submittedName>
</protein>